<name>A0A835PDV0_VANPL</name>
<evidence type="ECO:0000256" key="1">
    <source>
        <dbReference type="SAM" id="MobiDB-lite"/>
    </source>
</evidence>
<accession>A0A835PDV0</accession>
<reference evidence="2 3" key="1">
    <citation type="journal article" date="2020" name="Nat. Food">
        <title>A phased Vanilla planifolia genome enables genetic improvement of flavour and production.</title>
        <authorList>
            <person name="Hasing T."/>
            <person name="Tang H."/>
            <person name="Brym M."/>
            <person name="Khazi F."/>
            <person name="Huang T."/>
            <person name="Chambers A.H."/>
        </authorList>
    </citation>
    <scope>NUCLEOTIDE SEQUENCE [LARGE SCALE GENOMIC DNA]</scope>
    <source>
        <tissue evidence="2">Leaf</tissue>
    </source>
</reference>
<organism evidence="2 3">
    <name type="scientific">Vanilla planifolia</name>
    <name type="common">Vanilla</name>
    <dbReference type="NCBI Taxonomy" id="51239"/>
    <lineage>
        <taxon>Eukaryota</taxon>
        <taxon>Viridiplantae</taxon>
        <taxon>Streptophyta</taxon>
        <taxon>Embryophyta</taxon>
        <taxon>Tracheophyta</taxon>
        <taxon>Spermatophyta</taxon>
        <taxon>Magnoliopsida</taxon>
        <taxon>Liliopsida</taxon>
        <taxon>Asparagales</taxon>
        <taxon>Orchidaceae</taxon>
        <taxon>Vanilloideae</taxon>
        <taxon>Vanilleae</taxon>
        <taxon>Vanilla</taxon>
    </lineage>
</organism>
<sequence length="197" mass="21784">MERTVRASSANRSRFGTVTVSKPFSIEARISSGLAFSGSRRRRRKLPLRHSTWRHVPPLDTSSSFLSPLIRSTPPSSTSTLTSSFLTPGSSAKNKWASGVSRQSTCAQASAAVPTSLPTSRWCQFPRPRSHRSKGSYGQVLVNGSQRLKGSAYDQSPRRAPLHGIMLAIWTFSCDHRCILAFLIDLVSRCREYTSVR</sequence>
<proteinExistence type="predicted"/>
<dbReference type="Proteomes" id="UP000639772">
    <property type="component" value="Unassembled WGS sequence"/>
</dbReference>
<dbReference type="AlphaFoldDB" id="A0A835PDV0"/>
<dbReference type="EMBL" id="JADCNM010000286">
    <property type="protein sequence ID" value="KAG0448632.1"/>
    <property type="molecule type" value="Genomic_DNA"/>
</dbReference>
<comment type="caution">
    <text evidence="2">The sequence shown here is derived from an EMBL/GenBank/DDBJ whole genome shotgun (WGS) entry which is preliminary data.</text>
</comment>
<evidence type="ECO:0000313" key="3">
    <source>
        <dbReference type="Proteomes" id="UP000639772"/>
    </source>
</evidence>
<protein>
    <submittedName>
        <fullName evidence="2">Uncharacterized protein</fullName>
    </submittedName>
</protein>
<evidence type="ECO:0000313" key="2">
    <source>
        <dbReference type="EMBL" id="KAG0448632.1"/>
    </source>
</evidence>
<feature type="region of interest" description="Disordered" evidence="1">
    <location>
        <begin position="74"/>
        <end position="93"/>
    </location>
</feature>
<gene>
    <name evidence="2" type="ORF">HPP92_027719</name>
</gene>
<feature type="compositionally biased region" description="Low complexity" evidence="1">
    <location>
        <begin position="74"/>
        <end position="91"/>
    </location>
</feature>